<accession>A0ABR0SNL5</accession>
<name>A0ABR0SNL5_9HYPO</name>
<sequence length="54" mass="6517">MARRFLVYYQWFKTGGSSSWYSRIGNKNRPYRKVDIVPEPDSHESYEDNVPLLY</sequence>
<proteinExistence type="predicted"/>
<dbReference type="Proteomes" id="UP001338125">
    <property type="component" value="Unassembled WGS sequence"/>
</dbReference>
<reference evidence="1 2" key="1">
    <citation type="submission" date="2024-01" db="EMBL/GenBank/DDBJ databases">
        <title>Complete genome of Cladobotryum mycophilum ATHUM6906.</title>
        <authorList>
            <person name="Christinaki A.C."/>
            <person name="Myridakis A.I."/>
            <person name="Kouvelis V.N."/>
        </authorList>
    </citation>
    <scope>NUCLEOTIDE SEQUENCE [LARGE SCALE GENOMIC DNA]</scope>
    <source>
        <strain evidence="1 2">ATHUM6906</strain>
    </source>
</reference>
<gene>
    <name evidence="1" type="ORF">PT974_07153</name>
</gene>
<evidence type="ECO:0000313" key="2">
    <source>
        <dbReference type="Proteomes" id="UP001338125"/>
    </source>
</evidence>
<dbReference type="EMBL" id="JAVFKD010000012">
    <property type="protein sequence ID" value="KAK5993717.1"/>
    <property type="molecule type" value="Genomic_DNA"/>
</dbReference>
<organism evidence="1 2">
    <name type="scientific">Cladobotryum mycophilum</name>
    <dbReference type="NCBI Taxonomy" id="491253"/>
    <lineage>
        <taxon>Eukaryota</taxon>
        <taxon>Fungi</taxon>
        <taxon>Dikarya</taxon>
        <taxon>Ascomycota</taxon>
        <taxon>Pezizomycotina</taxon>
        <taxon>Sordariomycetes</taxon>
        <taxon>Hypocreomycetidae</taxon>
        <taxon>Hypocreales</taxon>
        <taxon>Hypocreaceae</taxon>
        <taxon>Cladobotryum</taxon>
    </lineage>
</organism>
<comment type="caution">
    <text evidence="1">The sequence shown here is derived from an EMBL/GenBank/DDBJ whole genome shotgun (WGS) entry which is preliminary data.</text>
</comment>
<evidence type="ECO:0000313" key="1">
    <source>
        <dbReference type="EMBL" id="KAK5993717.1"/>
    </source>
</evidence>
<protein>
    <submittedName>
        <fullName evidence="1">Uncharacterized protein</fullName>
    </submittedName>
</protein>
<keyword evidence="2" id="KW-1185">Reference proteome</keyword>